<evidence type="ECO:0000259" key="7">
    <source>
        <dbReference type="Pfam" id="PF08281"/>
    </source>
</evidence>
<dbReference type="NCBIfam" id="TIGR02937">
    <property type="entry name" value="sigma70-ECF"/>
    <property type="match status" value="1"/>
</dbReference>
<evidence type="ECO:0000256" key="1">
    <source>
        <dbReference type="ARBA" id="ARBA00010641"/>
    </source>
</evidence>
<evidence type="ECO:0000256" key="2">
    <source>
        <dbReference type="ARBA" id="ARBA00023015"/>
    </source>
</evidence>
<feature type="domain" description="RNA polymerase sigma factor 70 region 4 type 2" evidence="7">
    <location>
        <begin position="140"/>
        <end position="191"/>
    </location>
</feature>
<sequence>MKKKLLTIDLSTLGDAQMGIKMEYISIETIVEQYGSYVYNLAFKLSGKAEKAEDLAQETFIKAWKHLENLKEPAALKKWLHVICVNEFKMMIRKQARENIDYIENIEDLENDSDLLSDVQEIVVDEIIMAEEMIKIRNGCFLAMARKLSLNQRITFSLVDMFGLSIKEVADILDITPKAVKGLLYRARMNLDAFFQGHCNILDIKNPCRCEAWSEFYLTREKLQEAMKKSLPDYKEKEYSFDLETRNKIAFYYRRIPEMQPPKQWYQNIILLIGSLYK</sequence>
<dbReference type="Pfam" id="PF08281">
    <property type="entry name" value="Sigma70_r4_2"/>
    <property type="match status" value="1"/>
</dbReference>
<dbReference type="Gene3D" id="1.10.1740.10">
    <property type="match status" value="1"/>
</dbReference>
<evidence type="ECO:0000256" key="5">
    <source>
        <dbReference type="ARBA" id="ARBA00023163"/>
    </source>
</evidence>
<dbReference type="Pfam" id="PF04542">
    <property type="entry name" value="Sigma70_r2"/>
    <property type="match status" value="1"/>
</dbReference>
<accession>A0ABZ3EZY4</accession>
<dbReference type="PANTHER" id="PTHR43133:SF8">
    <property type="entry name" value="RNA POLYMERASE SIGMA FACTOR HI_1459-RELATED"/>
    <property type="match status" value="1"/>
</dbReference>
<keyword evidence="3" id="KW-0731">Sigma factor</keyword>
<protein>
    <submittedName>
        <fullName evidence="8">RNA polymerase sigma factor</fullName>
    </submittedName>
</protein>
<dbReference type="EMBL" id="CP146256">
    <property type="protein sequence ID" value="XAH75079.1"/>
    <property type="molecule type" value="Genomic_DNA"/>
</dbReference>
<evidence type="ECO:0000313" key="9">
    <source>
        <dbReference type="Proteomes" id="UP001451571"/>
    </source>
</evidence>
<comment type="similarity">
    <text evidence="1">Belongs to the sigma-70 factor family. ECF subfamily.</text>
</comment>
<reference evidence="8 9" key="1">
    <citation type="submission" date="2024-02" db="EMBL/GenBank/DDBJ databases">
        <title>Bacterial strain from lacustrine sediment.</title>
        <authorList>
            <person name="Petit C."/>
            <person name="Fadhlaoui K."/>
        </authorList>
    </citation>
    <scope>NUCLEOTIDE SEQUENCE [LARGE SCALE GENOMIC DNA]</scope>
    <source>
        <strain evidence="8 9">IPX-CK</strain>
    </source>
</reference>
<feature type="domain" description="RNA polymerase sigma-70 region 2" evidence="6">
    <location>
        <begin position="30"/>
        <end position="97"/>
    </location>
</feature>
<dbReference type="RefSeq" id="WP_342758642.1">
    <property type="nucleotide sequence ID" value="NZ_CP146256.1"/>
</dbReference>
<evidence type="ECO:0000256" key="4">
    <source>
        <dbReference type="ARBA" id="ARBA00023125"/>
    </source>
</evidence>
<dbReference type="InterPro" id="IPR039425">
    <property type="entry name" value="RNA_pol_sigma-70-like"/>
</dbReference>
<keyword evidence="5" id="KW-0804">Transcription</keyword>
<keyword evidence="9" id="KW-1185">Reference proteome</keyword>
<dbReference type="Gene3D" id="1.10.10.10">
    <property type="entry name" value="Winged helix-like DNA-binding domain superfamily/Winged helix DNA-binding domain"/>
    <property type="match status" value="1"/>
</dbReference>
<evidence type="ECO:0000259" key="6">
    <source>
        <dbReference type="Pfam" id="PF04542"/>
    </source>
</evidence>
<keyword evidence="4" id="KW-0238">DNA-binding</keyword>
<evidence type="ECO:0000256" key="3">
    <source>
        <dbReference type="ARBA" id="ARBA00023082"/>
    </source>
</evidence>
<evidence type="ECO:0000313" key="8">
    <source>
        <dbReference type="EMBL" id="XAH75079.1"/>
    </source>
</evidence>
<dbReference type="InterPro" id="IPR007627">
    <property type="entry name" value="RNA_pol_sigma70_r2"/>
</dbReference>
<dbReference type="InterPro" id="IPR013324">
    <property type="entry name" value="RNA_pol_sigma_r3/r4-like"/>
</dbReference>
<dbReference type="InterPro" id="IPR014284">
    <property type="entry name" value="RNA_pol_sigma-70_dom"/>
</dbReference>
<name>A0ABZ3EZY4_9FIRM</name>
<dbReference type="SUPFAM" id="SSF88659">
    <property type="entry name" value="Sigma3 and sigma4 domains of RNA polymerase sigma factors"/>
    <property type="match status" value="1"/>
</dbReference>
<organism evidence="8 9">
    <name type="scientific">Kineothrix sedimenti</name>
    <dbReference type="NCBI Taxonomy" id="3123317"/>
    <lineage>
        <taxon>Bacteria</taxon>
        <taxon>Bacillati</taxon>
        <taxon>Bacillota</taxon>
        <taxon>Clostridia</taxon>
        <taxon>Lachnospirales</taxon>
        <taxon>Lachnospiraceae</taxon>
        <taxon>Kineothrix</taxon>
    </lineage>
</organism>
<dbReference type="InterPro" id="IPR013325">
    <property type="entry name" value="RNA_pol_sigma_r2"/>
</dbReference>
<dbReference type="SUPFAM" id="SSF88946">
    <property type="entry name" value="Sigma2 domain of RNA polymerase sigma factors"/>
    <property type="match status" value="1"/>
</dbReference>
<dbReference type="InterPro" id="IPR013249">
    <property type="entry name" value="RNA_pol_sigma70_r4_t2"/>
</dbReference>
<dbReference type="PANTHER" id="PTHR43133">
    <property type="entry name" value="RNA POLYMERASE ECF-TYPE SIGMA FACTO"/>
    <property type="match status" value="1"/>
</dbReference>
<dbReference type="Proteomes" id="UP001451571">
    <property type="component" value="Chromosome"/>
</dbReference>
<keyword evidence="2" id="KW-0805">Transcription regulation</keyword>
<gene>
    <name evidence="8" type="ORF">V6984_04705</name>
</gene>
<dbReference type="InterPro" id="IPR036388">
    <property type="entry name" value="WH-like_DNA-bd_sf"/>
</dbReference>
<proteinExistence type="inferred from homology"/>